<evidence type="ECO:0000313" key="3">
    <source>
        <dbReference type="Proteomes" id="UP001341840"/>
    </source>
</evidence>
<dbReference type="EMBL" id="JASCZI010121204">
    <property type="protein sequence ID" value="MED6160516.1"/>
    <property type="molecule type" value="Genomic_DNA"/>
</dbReference>
<feature type="compositionally biased region" description="Acidic residues" evidence="1">
    <location>
        <begin position="31"/>
        <end position="50"/>
    </location>
</feature>
<name>A0ABU6UGZ2_9FABA</name>
<protein>
    <submittedName>
        <fullName evidence="2">Uncharacterized protein</fullName>
    </submittedName>
</protein>
<feature type="compositionally biased region" description="Acidic residues" evidence="1">
    <location>
        <begin position="1"/>
        <end position="14"/>
    </location>
</feature>
<accession>A0ABU6UGZ2</accession>
<dbReference type="Proteomes" id="UP001341840">
    <property type="component" value="Unassembled WGS sequence"/>
</dbReference>
<proteinExistence type="predicted"/>
<feature type="region of interest" description="Disordered" evidence="1">
    <location>
        <begin position="1"/>
        <end position="51"/>
    </location>
</feature>
<evidence type="ECO:0000256" key="1">
    <source>
        <dbReference type="SAM" id="MobiDB-lite"/>
    </source>
</evidence>
<gene>
    <name evidence="2" type="ORF">PIB30_052118</name>
</gene>
<feature type="compositionally biased region" description="Basic and acidic residues" evidence="1">
    <location>
        <begin position="21"/>
        <end position="30"/>
    </location>
</feature>
<sequence>MDEQYEEDDMDEHIEENICAQRDEQHHLLYEEDSMDEQNEPEEDCEDTDEQHEFAEDCRDESFENKFFLEPQQSENAFDDAYVVDSTQDIAILNFSIMSMEKIHRYHFGCLQTV</sequence>
<keyword evidence="3" id="KW-1185">Reference proteome</keyword>
<organism evidence="2 3">
    <name type="scientific">Stylosanthes scabra</name>
    <dbReference type="NCBI Taxonomy" id="79078"/>
    <lineage>
        <taxon>Eukaryota</taxon>
        <taxon>Viridiplantae</taxon>
        <taxon>Streptophyta</taxon>
        <taxon>Embryophyta</taxon>
        <taxon>Tracheophyta</taxon>
        <taxon>Spermatophyta</taxon>
        <taxon>Magnoliopsida</taxon>
        <taxon>eudicotyledons</taxon>
        <taxon>Gunneridae</taxon>
        <taxon>Pentapetalae</taxon>
        <taxon>rosids</taxon>
        <taxon>fabids</taxon>
        <taxon>Fabales</taxon>
        <taxon>Fabaceae</taxon>
        <taxon>Papilionoideae</taxon>
        <taxon>50 kb inversion clade</taxon>
        <taxon>dalbergioids sensu lato</taxon>
        <taxon>Dalbergieae</taxon>
        <taxon>Pterocarpus clade</taxon>
        <taxon>Stylosanthes</taxon>
    </lineage>
</organism>
<reference evidence="2 3" key="1">
    <citation type="journal article" date="2023" name="Plants (Basel)">
        <title>Bridging the Gap: Combining Genomics and Transcriptomics Approaches to Understand Stylosanthes scabra, an Orphan Legume from the Brazilian Caatinga.</title>
        <authorList>
            <person name="Ferreira-Neto J.R.C."/>
            <person name="da Silva M.D."/>
            <person name="Binneck E."/>
            <person name="de Melo N.F."/>
            <person name="da Silva R.H."/>
            <person name="de Melo A.L.T.M."/>
            <person name="Pandolfi V."/>
            <person name="Bustamante F.O."/>
            <person name="Brasileiro-Vidal A.C."/>
            <person name="Benko-Iseppon A.M."/>
        </authorList>
    </citation>
    <scope>NUCLEOTIDE SEQUENCE [LARGE SCALE GENOMIC DNA]</scope>
    <source>
        <tissue evidence="2">Leaves</tissue>
    </source>
</reference>
<evidence type="ECO:0000313" key="2">
    <source>
        <dbReference type="EMBL" id="MED6160516.1"/>
    </source>
</evidence>
<comment type="caution">
    <text evidence="2">The sequence shown here is derived from an EMBL/GenBank/DDBJ whole genome shotgun (WGS) entry which is preliminary data.</text>
</comment>